<evidence type="ECO:0000256" key="2">
    <source>
        <dbReference type="ARBA" id="ARBA00022771"/>
    </source>
</evidence>
<dbReference type="PANTHER" id="PTHR38926:SF80">
    <property type="entry name" value="F-BOX DOMAIN, LEUCINE-RICH REPEAT DOMAIN SUPERFAMILY"/>
    <property type="match status" value="1"/>
</dbReference>
<dbReference type="GO" id="GO:0008270">
    <property type="term" value="F:zinc ion binding"/>
    <property type="evidence" value="ECO:0007669"/>
    <property type="project" value="UniProtKB-KW"/>
</dbReference>
<feature type="zinc finger region" description="C3H1-type" evidence="4">
    <location>
        <begin position="36"/>
        <end position="63"/>
    </location>
</feature>
<protein>
    <submittedName>
        <fullName evidence="8">RNI-like superfamily protein</fullName>
    </submittedName>
</protein>
<comment type="caution">
    <text evidence="8">The sequence shown here is derived from an EMBL/GenBank/DDBJ whole genome shotgun (WGS) entry which is preliminary data.</text>
</comment>
<dbReference type="InterPro" id="IPR036047">
    <property type="entry name" value="F-box-like_dom_sf"/>
</dbReference>
<dbReference type="SUPFAM" id="SSF52047">
    <property type="entry name" value="RNI-like"/>
    <property type="match status" value="1"/>
</dbReference>
<keyword evidence="2 4" id="KW-0863">Zinc-finger</keyword>
<dbReference type="Proteomes" id="UP000245207">
    <property type="component" value="Unassembled WGS sequence"/>
</dbReference>
<feature type="domain" description="C3H1-type" evidence="6">
    <location>
        <begin position="36"/>
        <end position="63"/>
    </location>
</feature>
<evidence type="ECO:0000256" key="4">
    <source>
        <dbReference type="PROSITE-ProRule" id="PRU00723"/>
    </source>
</evidence>
<keyword evidence="3 4" id="KW-0862">Zinc</keyword>
<evidence type="ECO:0000256" key="3">
    <source>
        <dbReference type="ARBA" id="ARBA00022833"/>
    </source>
</evidence>
<dbReference type="SMART" id="SM00356">
    <property type="entry name" value="ZnF_C3H1"/>
    <property type="match status" value="1"/>
</dbReference>
<organism evidence="8 9">
    <name type="scientific">Artemisia annua</name>
    <name type="common">Sweet wormwood</name>
    <dbReference type="NCBI Taxonomy" id="35608"/>
    <lineage>
        <taxon>Eukaryota</taxon>
        <taxon>Viridiplantae</taxon>
        <taxon>Streptophyta</taxon>
        <taxon>Embryophyta</taxon>
        <taxon>Tracheophyta</taxon>
        <taxon>Spermatophyta</taxon>
        <taxon>Magnoliopsida</taxon>
        <taxon>eudicotyledons</taxon>
        <taxon>Gunneridae</taxon>
        <taxon>Pentapetalae</taxon>
        <taxon>asterids</taxon>
        <taxon>campanulids</taxon>
        <taxon>Asterales</taxon>
        <taxon>Asteraceae</taxon>
        <taxon>Asteroideae</taxon>
        <taxon>Anthemideae</taxon>
        <taxon>Artemisiinae</taxon>
        <taxon>Artemisia</taxon>
    </lineage>
</organism>
<feature type="compositionally biased region" description="Low complexity" evidence="5">
    <location>
        <begin position="68"/>
        <end position="83"/>
    </location>
</feature>
<proteinExistence type="predicted"/>
<evidence type="ECO:0000313" key="9">
    <source>
        <dbReference type="Proteomes" id="UP000245207"/>
    </source>
</evidence>
<dbReference type="EMBL" id="PKPP01000514">
    <property type="protein sequence ID" value="PWA91832.1"/>
    <property type="molecule type" value="Genomic_DNA"/>
</dbReference>
<keyword evidence="1 4" id="KW-0479">Metal-binding</keyword>
<dbReference type="Pfam" id="PF00642">
    <property type="entry name" value="zf-CCCH"/>
    <property type="match status" value="1"/>
</dbReference>
<dbReference type="SMART" id="SM00256">
    <property type="entry name" value="FBOX"/>
    <property type="match status" value="1"/>
</dbReference>
<dbReference type="CDD" id="cd22164">
    <property type="entry name" value="F-box_AtSKIP19-like"/>
    <property type="match status" value="1"/>
</dbReference>
<dbReference type="SUPFAM" id="SSF81383">
    <property type="entry name" value="F-box domain"/>
    <property type="match status" value="1"/>
</dbReference>
<dbReference type="PANTHER" id="PTHR38926">
    <property type="entry name" value="F-BOX DOMAIN CONTAINING PROTEIN, EXPRESSED"/>
    <property type="match status" value="1"/>
</dbReference>
<dbReference type="InterPro" id="IPR000571">
    <property type="entry name" value="Znf_CCCH"/>
</dbReference>
<dbReference type="AlphaFoldDB" id="A0A2U1Q1K8"/>
<dbReference type="Pfam" id="PF13516">
    <property type="entry name" value="LRR_6"/>
    <property type="match status" value="1"/>
</dbReference>
<dbReference type="Gene3D" id="4.10.1000.10">
    <property type="entry name" value="Zinc finger, CCCH-type"/>
    <property type="match status" value="1"/>
</dbReference>
<sequence>MRNQTNALSSFHTTSSSLTVLVATNTGNDRANTMSASGIVICRKFQRGSCTYGARCKFVHGNNDLRPRPTSTTSRSTGKNNSGKGKKKKDETPPLPKTLLLPKTRPHRNATSKPKELATRNWLDIPSDLMMNILQRINATEILLNVQRVCTNWRQICKDPCTWRVIYLDYQSSVKHGLGIWQYYKPFSYGAKYEICKNVVDRSQGQLVDITIIGFSDDKLLQYVADRSSQLRRLEVRSSTYPMFLGHLTKALKKFPLLEELSLEDIEIEEAIRTLGRDCPMLKTLKLSNEFGLKDDALGLAIAENLPGLRYLELSCCNLSDTGVLAILDRCCHLQVLDLRDYPSYLGKIGKRCL</sequence>
<dbReference type="Gene3D" id="1.20.1280.50">
    <property type="match status" value="1"/>
</dbReference>
<evidence type="ECO:0000313" key="8">
    <source>
        <dbReference type="EMBL" id="PWA91832.1"/>
    </source>
</evidence>
<dbReference type="Gene3D" id="3.80.10.10">
    <property type="entry name" value="Ribonuclease Inhibitor"/>
    <property type="match status" value="1"/>
</dbReference>
<accession>A0A2U1Q1K8</accession>
<evidence type="ECO:0000259" key="7">
    <source>
        <dbReference type="PROSITE" id="PS50181"/>
    </source>
</evidence>
<feature type="domain" description="F-box" evidence="7">
    <location>
        <begin position="119"/>
        <end position="166"/>
    </location>
</feature>
<dbReference type="InterPro" id="IPR036855">
    <property type="entry name" value="Znf_CCCH_sf"/>
</dbReference>
<evidence type="ECO:0000259" key="6">
    <source>
        <dbReference type="PROSITE" id="PS50103"/>
    </source>
</evidence>
<name>A0A2U1Q1K8_ARTAN</name>
<dbReference type="OrthoDB" id="1929062at2759"/>
<keyword evidence="9" id="KW-1185">Reference proteome</keyword>
<dbReference type="InterPro" id="IPR032675">
    <property type="entry name" value="LRR_dom_sf"/>
</dbReference>
<dbReference type="InterPro" id="IPR001611">
    <property type="entry name" value="Leu-rich_rpt"/>
</dbReference>
<feature type="region of interest" description="Disordered" evidence="5">
    <location>
        <begin position="61"/>
        <end position="115"/>
    </location>
</feature>
<evidence type="ECO:0000256" key="5">
    <source>
        <dbReference type="SAM" id="MobiDB-lite"/>
    </source>
</evidence>
<reference evidence="8 9" key="1">
    <citation type="journal article" date="2018" name="Mol. Plant">
        <title>The genome of Artemisia annua provides insight into the evolution of Asteraceae family and artemisinin biosynthesis.</title>
        <authorList>
            <person name="Shen Q."/>
            <person name="Zhang L."/>
            <person name="Liao Z."/>
            <person name="Wang S."/>
            <person name="Yan T."/>
            <person name="Shi P."/>
            <person name="Liu M."/>
            <person name="Fu X."/>
            <person name="Pan Q."/>
            <person name="Wang Y."/>
            <person name="Lv Z."/>
            <person name="Lu X."/>
            <person name="Zhang F."/>
            <person name="Jiang W."/>
            <person name="Ma Y."/>
            <person name="Chen M."/>
            <person name="Hao X."/>
            <person name="Li L."/>
            <person name="Tang Y."/>
            <person name="Lv G."/>
            <person name="Zhou Y."/>
            <person name="Sun X."/>
            <person name="Brodelius P.E."/>
            <person name="Rose J.K.C."/>
            <person name="Tang K."/>
        </authorList>
    </citation>
    <scope>NUCLEOTIDE SEQUENCE [LARGE SCALE GENOMIC DNA]</scope>
    <source>
        <strain evidence="9">cv. Huhao1</strain>
        <tissue evidence="8">Leaf</tissue>
    </source>
</reference>
<dbReference type="STRING" id="35608.A0A2U1Q1K8"/>
<evidence type="ECO:0000256" key="1">
    <source>
        <dbReference type="ARBA" id="ARBA00022723"/>
    </source>
</evidence>
<gene>
    <name evidence="8" type="ORF">CTI12_AA086400</name>
</gene>
<dbReference type="PROSITE" id="PS50103">
    <property type="entry name" value="ZF_C3H1"/>
    <property type="match status" value="1"/>
</dbReference>
<dbReference type="Pfam" id="PF12937">
    <property type="entry name" value="F-box-like"/>
    <property type="match status" value="1"/>
</dbReference>
<dbReference type="InterPro" id="IPR001810">
    <property type="entry name" value="F-box_dom"/>
</dbReference>
<dbReference type="PROSITE" id="PS50181">
    <property type="entry name" value="FBOX"/>
    <property type="match status" value="1"/>
</dbReference>
<dbReference type="SUPFAM" id="SSF90229">
    <property type="entry name" value="CCCH zinc finger"/>
    <property type="match status" value="1"/>
</dbReference>